<name>A0A643CBT3_BALPH</name>
<evidence type="ECO:0000313" key="3">
    <source>
        <dbReference type="Proteomes" id="UP000437017"/>
    </source>
</evidence>
<dbReference type="AlphaFoldDB" id="A0A643CBT3"/>
<evidence type="ECO:0000313" key="2">
    <source>
        <dbReference type="EMBL" id="KAB0397225.1"/>
    </source>
</evidence>
<dbReference type="Pfam" id="PF00059">
    <property type="entry name" value="Lectin_C"/>
    <property type="match status" value="1"/>
</dbReference>
<feature type="non-terminal residue" evidence="2">
    <location>
        <position position="1"/>
    </location>
</feature>
<dbReference type="InterPro" id="IPR001304">
    <property type="entry name" value="C-type_lectin-like"/>
</dbReference>
<protein>
    <recommendedName>
        <fullName evidence="1">C-type lectin domain-containing protein</fullName>
    </recommendedName>
</protein>
<evidence type="ECO:0000259" key="1">
    <source>
        <dbReference type="PROSITE" id="PS50041"/>
    </source>
</evidence>
<dbReference type="Gene3D" id="3.10.100.10">
    <property type="entry name" value="Mannose-Binding Protein A, subunit A"/>
    <property type="match status" value="1"/>
</dbReference>
<dbReference type="PROSITE" id="PS50041">
    <property type="entry name" value="C_TYPE_LECTIN_2"/>
    <property type="match status" value="1"/>
</dbReference>
<dbReference type="EMBL" id="SGJD01002016">
    <property type="protein sequence ID" value="KAB0397225.1"/>
    <property type="molecule type" value="Genomic_DNA"/>
</dbReference>
<gene>
    <name evidence="2" type="ORF">E2I00_015117</name>
</gene>
<reference evidence="2 3" key="1">
    <citation type="journal article" date="2019" name="PLoS ONE">
        <title>Genomic analyses reveal an absence of contemporary introgressive admixture between fin whales and blue whales, despite known hybrids.</title>
        <authorList>
            <person name="Westbury M.V."/>
            <person name="Petersen B."/>
            <person name="Lorenzen E.D."/>
        </authorList>
    </citation>
    <scope>NUCLEOTIDE SEQUENCE [LARGE SCALE GENOMIC DNA]</scope>
    <source>
        <strain evidence="2">FinWhale-01</strain>
    </source>
</reference>
<dbReference type="InterPro" id="IPR016187">
    <property type="entry name" value="CTDL_fold"/>
</dbReference>
<keyword evidence="3" id="KW-1185">Reference proteome</keyword>
<feature type="domain" description="C-type lectin" evidence="1">
    <location>
        <begin position="1"/>
        <end position="79"/>
    </location>
</feature>
<dbReference type="InterPro" id="IPR016186">
    <property type="entry name" value="C-type_lectin-like/link_sf"/>
</dbReference>
<dbReference type="OrthoDB" id="6133475at2759"/>
<dbReference type="SUPFAM" id="SSF56436">
    <property type="entry name" value="C-type lectin-like"/>
    <property type="match status" value="1"/>
</dbReference>
<dbReference type="Proteomes" id="UP000437017">
    <property type="component" value="Unassembled WGS sequence"/>
</dbReference>
<accession>A0A643CBT3</accession>
<proteinExistence type="predicted"/>
<sequence>DFIVQQLNKSLSYFLGLSDPQGNGSWQWTDQTPYKEDVRFWHQNELNSSAEECTSIVFGEKRRWGWNVFCDSKWNSICEMKKIYL</sequence>
<organism evidence="2 3">
    <name type="scientific">Balaenoptera physalus</name>
    <name type="common">Fin whale</name>
    <name type="synonym">Balaena physalus</name>
    <dbReference type="NCBI Taxonomy" id="9770"/>
    <lineage>
        <taxon>Eukaryota</taxon>
        <taxon>Metazoa</taxon>
        <taxon>Chordata</taxon>
        <taxon>Craniata</taxon>
        <taxon>Vertebrata</taxon>
        <taxon>Euteleostomi</taxon>
        <taxon>Mammalia</taxon>
        <taxon>Eutheria</taxon>
        <taxon>Laurasiatheria</taxon>
        <taxon>Artiodactyla</taxon>
        <taxon>Whippomorpha</taxon>
        <taxon>Cetacea</taxon>
        <taxon>Mysticeti</taxon>
        <taxon>Balaenopteridae</taxon>
        <taxon>Balaenoptera</taxon>
    </lineage>
</organism>
<comment type="caution">
    <text evidence="2">The sequence shown here is derived from an EMBL/GenBank/DDBJ whole genome shotgun (WGS) entry which is preliminary data.</text>
</comment>